<name>A0AA86TE48_9EUKA</name>
<dbReference type="EMBL" id="CAXDID020000849">
    <property type="protein sequence ID" value="CAL6115027.1"/>
    <property type="molecule type" value="Genomic_DNA"/>
</dbReference>
<feature type="coiled-coil region" evidence="1">
    <location>
        <begin position="1171"/>
        <end position="1257"/>
    </location>
</feature>
<feature type="coiled-coil region" evidence="1">
    <location>
        <begin position="1452"/>
        <end position="1497"/>
    </location>
</feature>
<proteinExistence type="predicted"/>
<gene>
    <name evidence="2" type="ORF">HINF_LOCUS2880</name>
    <name evidence="3" type="ORF">HINF_LOCUS78442</name>
</gene>
<feature type="coiled-coil region" evidence="1">
    <location>
        <begin position="309"/>
        <end position="352"/>
    </location>
</feature>
<feature type="coiled-coil region" evidence="1">
    <location>
        <begin position="1099"/>
        <end position="1139"/>
    </location>
</feature>
<reference evidence="2" key="1">
    <citation type="submission" date="2023-06" db="EMBL/GenBank/DDBJ databases">
        <authorList>
            <person name="Kurt Z."/>
        </authorList>
    </citation>
    <scope>NUCLEOTIDE SEQUENCE</scope>
</reference>
<evidence type="ECO:0000313" key="4">
    <source>
        <dbReference type="Proteomes" id="UP001642409"/>
    </source>
</evidence>
<evidence type="ECO:0000313" key="2">
    <source>
        <dbReference type="EMBL" id="CAI9915235.1"/>
    </source>
</evidence>
<comment type="caution">
    <text evidence="2">The sequence shown here is derived from an EMBL/GenBank/DDBJ whole genome shotgun (WGS) entry which is preliminary data.</text>
</comment>
<feature type="coiled-coil region" evidence="1">
    <location>
        <begin position="122"/>
        <end position="263"/>
    </location>
</feature>
<feature type="coiled-coil region" evidence="1">
    <location>
        <begin position="818"/>
        <end position="1063"/>
    </location>
</feature>
<feature type="coiled-coil region" evidence="1">
    <location>
        <begin position="393"/>
        <end position="433"/>
    </location>
</feature>
<dbReference type="EMBL" id="CATOUU010000067">
    <property type="protein sequence ID" value="CAI9915235.1"/>
    <property type="molecule type" value="Genomic_DNA"/>
</dbReference>
<protein>
    <submittedName>
        <fullName evidence="2">Uncharacterized protein</fullName>
    </submittedName>
</protein>
<sequence>MTLQNYVTILNEIVPEFVTVDTVAKQFRNSADVAQLLRIIYSQDFTAQQSQSESSKAKIDELTALFMQIPEEQDREFAIDLASGVVNYDAEALMDLLDMLCTVYQESQKLVTSNHYKADDVEKILLKQIEDLQLEISRKNNTIQTQETDIESLKQKIAQFSNQQSDSASMKREKSELQEKFNTLLANYEKQQKFITQMEEELESLKDKLQKSILKEQQSNDKSDLIIQIKNMSEENDRLTVQIRQQNAEIADLQKSVLQFEQMHTKQINLFQKIVKNEQLNGDKNEVINKIWSEVEKQLAEIPKLQKQNENSTTMINQLTHQLKQTQIEFERVNAENTNNTAKLQKQTAEAAAVQKQLEDQVSALHAFVKQLSTPLKAEESQTAVSDAVHQLVTEHAERAEALKQQEEDLAQLQKDMKELKEEKKVLAQWKTKSLFTLASISAVDGSVSEANIFDKLKEKMSADVAKMQLKVDAEKATVSQLRNEILDLQNTNKKLAGNTMSLEQVQVRYTELLESSAQLEKQIQAKTEEGARLAQEAESAKASIEQLNAEVFALKLVEAGSLEAEEALQALKAEFEVSEEDFPQAARQLAAKVAEHKTKTQAEAAQLAQTLQSTQQKVADVSKKLQEQTEAATKGASDFDAAKALMTAEIAKLTKEVRQVEAALAEKTKASEDLASRVTSQTNEMQAFQRDSQQQLAEKTAEAAAVQKQLEDQVSALHAFVKQLSTPLKAEESQTAVSDAVHQLVTEHAERAEALKQQEEDLAQLQKDMKELKEEKKVLAQWKTKSLFTLASISAVDGSVSEANIFDKLKEKMSADVAKMQLKVDAEKATVSQLRNEILDLQNTNKKLAGNTMSLEQVQVRYTELLESSAQLEKQIQAKTEEGARLAQEAESAKASIEQLNAEVFALKLVEAGSLEAEEALQALKAEFEVSEEDFPQAARQLAAKVAEHKTKTQAEAAQLAQTLQSTQQKVADVSKKLQEQTEAATKGASDFDAAKALMTAEIAKLTKEVRQVEAALAEKTKASEDLASRVTSQTNEMQAFQRDSQQQLAEKTAEAAAVQKQLEDQVSALHAFVKQLSTPLKAEESQTAVSDAVHQLVKEHAERAEALKQQEEDLAQLQKDMKELKEEKKVLAQWKTKSLFTLASISAVDGSVSEANIFDKLKEKMSADVAKMQLKVDAEKATVSQLRNEILDLQNTNKKLVNDSLQLKQLKENYAEILLINEKLERQLLQNTAIVSDETQNVKDLEDQLVSLKLVEQQAHEMSQMLTGLMQEYNINQDSTVDEEYKPQSLRAKAQEDVNILKNTIDMMQNEISKLDKLLKLSQSENVMLKLELENSKCQISINAQEMIDVKNKLQQQLESQQTIINSQQIDLNRSNSSLIDITEQLKQLSSQQSQSEQLQQFKEQINSIINVGPEEDQINRINQLNVDSQLIEQIVITLQTNRNSVLQVLSDYTKNYENQIQTLTQIQQNMDLQQEQLTGKLQKLAQNVDKINTKTQRTSSSDPQNDDLKQQLQDLFLRSIQQIIEKCALQSETYNEYLNTNANNLLEFGKTNQIIEEIIQSVIKRGRVVKTRDEKDKEIVLLKNTIYRLQENLLKEIFMRVKTQHMMTSKKQIVMNFDDCYQTTRVQKIRDVDYYDFVQRFICEIQSFEEAESWTYSQKLDKTARI</sequence>
<keyword evidence="4" id="KW-1185">Reference proteome</keyword>
<accession>A0AA86TE48</accession>
<feature type="coiled-coil region" evidence="1">
    <location>
        <begin position="465"/>
        <end position="710"/>
    </location>
</feature>
<keyword evidence="1" id="KW-0175">Coiled coil</keyword>
<evidence type="ECO:0000313" key="3">
    <source>
        <dbReference type="EMBL" id="CAL6115027.1"/>
    </source>
</evidence>
<dbReference type="Proteomes" id="UP001642409">
    <property type="component" value="Unassembled WGS sequence"/>
</dbReference>
<feature type="coiled-coil region" evidence="1">
    <location>
        <begin position="1293"/>
        <end position="1327"/>
    </location>
</feature>
<reference evidence="3 4" key="2">
    <citation type="submission" date="2024-07" db="EMBL/GenBank/DDBJ databases">
        <authorList>
            <person name="Akdeniz Z."/>
        </authorList>
    </citation>
    <scope>NUCLEOTIDE SEQUENCE [LARGE SCALE GENOMIC DNA]</scope>
</reference>
<feature type="coiled-coil region" evidence="1">
    <location>
        <begin position="746"/>
        <end position="786"/>
    </location>
</feature>
<organism evidence="2">
    <name type="scientific">Hexamita inflata</name>
    <dbReference type="NCBI Taxonomy" id="28002"/>
    <lineage>
        <taxon>Eukaryota</taxon>
        <taxon>Metamonada</taxon>
        <taxon>Diplomonadida</taxon>
        <taxon>Hexamitidae</taxon>
        <taxon>Hexamitinae</taxon>
        <taxon>Hexamita</taxon>
    </lineage>
</organism>
<evidence type="ECO:0000256" key="1">
    <source>
        <dbReference type="SAM" id="Coils"/>
    </source>
</evidence>